<dbReference type="SUPFAM" id="SSF46785">
    <property type="entry name" value="Winged helix' DNA-binding domain"/>
    <property type="match status" value="1"/>
</dbReference>
<evidence type="ECO:0000313" key="5">
    <source>
        <dbReference type="Proteomes" id="UP000534306"/>
    </source>
</evidence>
<reference evidence="3 6" key="2">
    <citation type="submission" date="2020-08" db="EMBL/GenBank/DDBJ databases">
        <title>Sequencing the genomes of 1000 actinobacteria strains.</title>
        <authorList>
            <person name="Klenk H.-P."/>
        </authorList>
    </citation>
    <scope>NUCLEOTIDE SEQUENCE [LARGE SCALE GENOMIC DNA]</scope>
    <source>
        <strain evidence="3 6">DSM 15626</strain>
    </source>
</reference>
<dbReference type="EMBL" id="JABJRC010000002">
    <property type="protein sequence ID" value="NOL40857.1"/>
    <property type="molecule type" value="Genomic_DNA"/>
</dbReference>
<feature type="domain" description="Helix-turn-helix type 11" evidence="1">
    <location>
        <begin position="10"/>
        <end position="65"/>
    </location>
</feature>
<evidence type="ECO:0000313" key="4">
    <source>
        <dbReference type="EMBL" id="NOL40857.1"/>
    </source>
</evidence>
<dbReference type="AlphaFoldDB" id="A0A7Y4KZM1"/>
<dbReference type="PANTHER" id="PTHR34580:SF3">
    <property type="entry name" value="PROTEIN PAFB"/>
    <property type="match status" value="1"/>
</dbReference>
<keyword evidence="5" id="KW-1185">Reference proteome</keyword>
<dbReference type="PANTHER" id="PTHR34580">
    <property type="match status" value="1"/>
</dbReference>
<feature type="domain" description="WYL" evidence="2">
    <location>
        <begin position="141"/>
        <end position="207"/>
    </location>
</feature>
<dbReference type="InterPro" id="IPR051534">
    <property type="entry name" value="CBASS_pafABC_assoc_protein"/>
</dbReference>
<dbReference type="RefSeq" id="WP_171673331.1">
    <property type="nucleotide sequence ID" value="NZ_JABJRC010000002.1"/>
</dbReference>
<accession>A0A7Y4KZM1</accession>
<dbReference type="PROSITE" id="PS52050">
    <property type="entry name" value="WYL"/>
    <property type="match status" value="1"/>
</dbReference>
<proteinExistence type="predicted"/>
<dbReference type="Pfam" id="PF08279">
    <property type="entry name" value="HTH_11"/>
    <property type="match status" value="1"/>
</dbReference>
<dbReference type="GO" id="GO:0003677">
    <property type="term" value="F:DNA binding"/>
    <property type="evidence" value="ECO:0007669"/>
    <property type="project" value="UniProtKB-KW"/>
</dbReference>
<dbReference type="PIRSF" id="PIRSF016838">
    <property type="entry name" value="PafC"/>
    <property type="match status" value="1"/>
</dbReference>
<gene>
    <name evidence="3" type="ORF">HNR71_004941</name>
    <name evidence="4" type="ORF">HPO96_11425</name>
</gene>
<dbReference type="InterPro" id="IPR028349">
    <property type="entry name" value="PafC-like"/>
</dbReference>
<reference evidence="4 5" key="1">
    <citation type="submission" date="2020-05" db="EMBL/GenBank/DDBJ databases">
        <title>Genome sequence of Kribbella sandramycini ATCC 39419.</title>
        <authorList>
            <person name="Maclea K.S."/>
            <person name="Fair J.L."/>
        </authorList>
    </citation>
    <scope>NUCLEOTIDE SEQUENCE [LARGE SCALE GENOMIC DNA]</scope>
    <source>
        <strain evidence="4 5">ATCC 39419</strain>
    </source>
</reference>
<name>A0A7Y4KZM1_9ACTN</name>
<dbReference type="InterPro" id="IPR036388">
    <property type="entry name" value="WH-like_DNA-bd_sf"/>
</dbReference>
<evidence type="ECO:0000313" key="3">
    <source>
        <dbReference type="EMBL" id="MBB6569304.1"/>
    </source>
</evidence>
<evidence type="ECO:0000259" key="2">
    <source>
        <dbReference type="Pfam" id="PF13280"/>
    </source>
</evidence>
<dbReference type="Gene3D" id="1.10.10.10">
    <property type="entry name" value="Winged helix-like DNA-binding domain superfamily/Winged helix DNA-binding domain"/>
    <property type="match status" value="1"/>
</dbReference>
<dbReference type="InterPro" id="IPR036390">
    <property type="entry name" value="WH_DNA-bd_sf"/>
</dbReference>
<dbReference type="InterPro" id="IPR026881">
    <property type="entry name" value="WYL_dom"/>
</dbReference>
<keyword evidence="3" id="KW-0238">DNA-binding</keyword>
<dbReference type="InterPro" id="IPR013196">
    <property type="entry name" value="HTH_11"/>
</dbReference>
<protein>
    <submittedName>
        <fullName evidence="3">Putative DNA-binding transcriptional regulator YafY</fullName>
    </submittedName>
    <submittedName>
        <fullName evidence="4">WYL domain-containing protein</fullName>
    </submittedName>
</protein>
<organism evidence="4 5">
    <name type="scientific">Kribbella sandramycini</name>
    <dbReference type="NCBI Taxonomy" id="60450"/>
    <lineage>
        <taxon>Bacteria</taxon>
        <taxon>Bacillati</taxon>
        <taxon>Actinomycetota</taxon>
        <taxon>Actinomycetes</taxon>
        <taxon>Propionibacteriales</taxon>
        <taxon>Kribbellaceae</taxon>
        <taxon>Kribbella</taxon>
    </lineage>
</organism>
<dbReference type="Pfam" id="PF13280">
    <property type="entry name" value="WYL"/>
    <property type="match status" value="1"/>
</dbReference>
<comment type="caution">
    <text evidence="4">The sequence shown here is derived from an EMBL/GenBank/DDBJ whole genome shotgun (WGS) entry which is preliminary data.</text>
</comment>
<sequence>MAHDVSPTARTLTVLELIQNRPGITAEQLGDKLGVSERAARRYVAILREAEIPIESVRGPYGGYRVGRGLRVPPLMFSTTEALGLVMAVLEGPRGAAGPVESALGKIIRVLPEPVARATDAVRRVSARGPDPGARAPDPEITAALVAASVDRRRIAISYERCPGEMRAMEVDPWAVVVRRGRWYLLGWSLTKDARRVLRADKVVAVEETGGEFCPPDDLDALATVEEHLSSGWRYQLEILIEAPVDDVRQWIARSMGRLEEVTPTQTRLLASTDEPDWYAAQLTAIHAPYRIVSPPELQQAARRLAHRLLEAADDA</sequence>
<evidence type="ECO:0000259" key="1">
    <source>
        <dbReference type="Pfam" id="PF08279"/>
    </source>
</evidence>
<dbReference type="Proteomes" id="UP000553957">
    <property type="component" value="Unassembled WGS sequence"/>
</dbReference>
<dbReference type="Proteomes" id="UP000534306">
    <property type="component" value="Unassembled WGS sequence"/>
</dbReference>
<evidence type="ECO:0000313" key="6">
    <source>
        <dbReference type="Proteomes" id="UP000553957"/>
    </source>
</evidence>
<dbReference type="EMBL" id="JACHKF010000001">
    <property type="protein sequence ID" value="MBB6569304.1"/>
    <property type="molecule type" value="Genomic_DNA"/>
</dbReference>